<name>A0A8H4AB33_GIGMA</name>
<evidence type="ECO:0000259" key="1">
    <source>
        <dbReference type="Pfam" id="PF00009"/>
    </source>
</evidence>
<dbReference type="SUPFAM" id="SSF52540">
    <property type="entry name" value="P-loop containing nucleoside triphosphate hydrolases"/>
    <property type="match status" value="1"/>
</dbReference>
<dbReference type="GO" id="GO:0003924">
    <property type="term" value="F:GTPase activity"/>
    <property type="evidence" value="ECO:0007669"/>
    <property type="project" value="InterPro"/>
</dbReference>
<organism evidence="2 3">
    <name type="scientific">Gigaspora margarita</name>
    <dbReference type="NCBI Taxonomy" id="4874"/>
    <lineage>
        <taxon>Eukaryota</taxon>
        <taxon>Fungi</taxon>
        <taxon>Fungi incertae sedis</taxon>
        <taxon>Mucoromycota</taxon>
        <taxon>Glomeromycotina</taxon>
        <taxon>Glomeromycetes</taxon>
        <taxon>Diversisporales</taxon>
        <taxon>Gigasporaceae</taxon>
        <taxon>Gigaspora</taxon>
    </lineage>
</organism>
<dbReference type="Gene3D" id="3.40.50.300">
    <property type="entry name" value="P-loop containing nucleotide triphosphate hydrolases"/>
    <property type="match status" value="1"/>
</dbReference>
<dbReference type="GO" id="GO:0005525">
    <property type="term" value="F:GTP binding"/>
    <property type="evidence" value="ECO:0007669"/>
    <property type="project" value="InterPro"/>
</dbReference>
<dbReference type="Proteomes" id="UP000439903">
    <property type="component" value="Unassembled WGS sequence"/>
</dbReference>
<dbReference type="AlphaFoldDB" id="A0A8H4AB33"/>
<dbReference type="OrthoDB" id="2424250at2759"/>
<protein>
    <submittedName>
        <fullName evidence="2">P-loop containing nucleoside triphosphate hydrolase protein</fullName>
    </submittedName>
</protein>
<evidence type="ECO:0000313" key="3">
    <source>
        <dbReference type="Proteomes" id="UP000439903"/>
    </source>
</evidence>
<comment type="caution">
    <text evidence="2">The sequence shown here is derived from an EMBL/GenBank/DDBJ whole genome shotgun (WGS) entry which is preliminary data.</text>
</comment>
<gene>
    <name evidence="2" type="ORF">F8M41_025637</name>
</gene>
<dbReference type="GO" id="GO:0000398">
    <property type="term" value="P:mRNA splicing, via spliceosome"/>
    <property type="evidence" value="ECO:0007669"/>
    <property type="project" value="TreeGrafter"/>
</dbReference>
<dbReference type="InterPro" id="IPR000795">
    <property type="entry name" value="T_Tr_GTP-bd_dom"/>
</dbReference>
<reference evidence="2 3" key="1">
    <citation type="journal article" date="2019" name="Environ. Microbiol.">
        <title>At the nexus of three kingdoms: the genome of the mycorrhizal fungus Gigaspora margarita provides insights into plant, endobacterial and fungal interactions.</title>
        <authorList>
            <person name="Venice F."/>
            <person name="Ghignone S."/>
            <person name="Salvioli di Fossalunga A."/>
            <person name="Amselem J."/>
            <person name="Novero M."/>
            <person name="Xianan X."/>
            <person name="Sedzielewska Toro K."/>
            <person name="Morin E."/>
            <person name="Lipzen A."/>
            <person name="Grigoriev I.V."/>
            <person name="Henrissat B."/>
            <person name="Martin F.M."/>
            <person name="Bonfante P."/>
        </authorList>
    </citation>
    <scope>NUCLEOTIDE SEQUENCE [LARGE SCALE GENOMIC DNA]</scope>
    <source>
        <strain evidence="2 3">BEG34</strain>
    </source>
</reference>
<dbReference type="GO" id="GO:0005829">
    <property type="term" value="C:cytosol"/>
    <property type="evidence" value="ECO:0007669"/>
    <property type="project" value="TreeGrafter"/>
</dbReference>
<sequence>MTLNVQKCYTDTYTLERDRDISIKSMPMTFILQDTKSKSYSFNIINTPEHVYFVDEITAALQLYDIAISDINANDNPTKRSLNRKGLEAKSQYFLPVINLFLQKKKNGEKQKELKEKLTTKKNKKEAEATDIFFF</sequence>
<keyword evidence="3" id="KW-1185">Reference proteome</keyword>
<keyword evidence="2" id="KW-0378">Hydrolase</keyword>
<dbReference type="PANTHER" id="PTHR42908">
    <property type="entry name" value="TRANSLATION ELONGATION FACTOR-RELATED"/>
    <property type="match status" value="1"/>
</dbReference>
<proteinExistence type="predicted"/>
<dbReference type="Pfam" id="PF00009">
    <property type="entry name" value="GTP_EFTU"/>
    <property type="match status" value="1"/>
</dbReference>
<feature type="domain" description="Tr-type G" evidence="1">
    <location>
        <begin position="7"/>
        <end position="82"/>
    </location>
</feature>
<dbReference type="GO" id="GO:0030623">
    <property type="term" value="F:U5 snRNA binding"/>
    <property type="evidence" value="ECO:0007669"/>
    <property type="project" value="TreeGrafter"/>
</dbReference>
<evidence type="ECO:0000313" key="2">
    <source>
        <dbReference type="EMBL" id="KAF0469180.1"/>
    </source>
</evidence>
<dbReference type="GO" id="GO:0046540">
    <property type="term" value="C:U4/U6 x U5 tri-snRNP complex"/>
    <property type="evidence" value="ECO:0007669"/>
    <property type="project" value="TreeGrafter"/>
</dbReference>
<dbReference type="EMBL" id="WTPW01000925">
    <property type="protein sequence ID" value="KAF0469180.1"/>
    <property type="molecule type" value="Genomic_DNA"/>
</dbReference>
<dbReference type="InterPro" id="IPR027417">
    <property type="entry name" value="P-loop_NTPase"/>
</dbReference>
<accession>A0A8H4AB33</accession>
<dbReference type="PANTHER" id="PTHR42908:SF6">
    <property type="entry name" value="116 KDA U5 SMALL NUCLEAR RIBONUCLEOPROTEIN COMPONENT"/>
    <property type="match status" value="1"/>
</dbReference>
<dbReference type="GO" id="GO:0071007">
    <property type="term" value="C:U2-type catalytic step 2 spliceosome"/>
    <property type="evidence" value="ECO:0007669"/>
    <property type="project" value="TreeGrafter"/>
</dbReference>